<dbReference type="AlphaFoldDB" id="A0A9D1KJI9"/>
<reference evidence="12" key="1">
    <citation type="submission" date="2020-10" db="EMBL/GenBank/DDBJ databases">
        <authorList>
            <person name="Gilroy R."/>
        </authorList>
    </citation>
    <scope>NUCLEOTIDE SEQUENCE</scope>
    <source>
        <strain evidence="12">ChiW17-6978</strain>
    </source>
</reference>
<evidence type="ECO:0000313" key="12">
    <source>
        <dbReference type="EMBL" id="HIT50537.1"/>
    </source>
</evidence>
<feature type="chain" id="PRO_5038339267" evidence="10">
    <location>
        <begin position="24"/>
        <end position="490"/>
    </location>
</feature>
<keyword evidence="8 9" id="KW-0472">Membrane</keyword>
<evidence type="ECO:0000256" key="4">
    <source>
        <dbReference type="ARBA" id="ARBA00022475"/>
    </source>
</evidence>
<keyword evidence="10" id="KW-0732">Signal</keyword>
<proteinExistence type="inferred from homology"/>
<dbReference type="NCBIfam" id="TIGR01726">
    <property type="entry name" value="HEQRo_perm_3TM"/>
    <property type="match status" value="1"/>
</dbReference>
<evidence type="ECO:0000256" key="7">
    <source>
        <dbReference type="ARBA" id="ARBA00022989"/>
    </source>
</evidence>
<feature type="signal peptide" evidence="10">
    <location>
        <begin position="1"/>
        <end position="23"/>
    </location>
</feature>
<dbReference type="InterPro" id="IPR000515">
    <property type="entry name" value="MetI-like"/>
</dbReference>
<dbReference type="PANTHER" id="PTHR30614:SF20">
    <property type="entry name" value="GLUTAMINE TRANSPORT SYSTEM PERMEASE PROTEIN GLNP"/>
    <property type="match status" value="1"/>
</dbReference>
<organism evidence="12 13">
    <name type="scientific">Candidatus Pelethenecus faecipullorum</name>
    <dbReference type="NCBI Taxonomy" id="2840900"/>
    <lineage>
        <taxon>Bacteria</taxon>
        <taxon>Bacillati</taxon>
        <taxon>Mycoplasmatota</taxon>
        <taxon>Mollicutes</taxon>
        <taxon>Candidatus Pelethenecus</taxon>
    </lineage>
</organism>
<dbReference type="Gene3D" id="3.40.190.10">
    <property type="entry name" value="Periplasmic binding protein-like II"/>
    <property type="match status" value="2"/>
</dbReference>
<evidence type="ECO:0000256" key="3">
    <source>
        <dbReference type="ARBA" id="ARBA00022448"/>
    </source>
</evidence>
<sequence>MKKQGKYLLMLSLFVCLFFLSCKQTDKLYVAVSPDYAPYEFVNLNESGQDQYVGADIDFAHYLAQQMEKELVIEAMGFTEALASVQNGRVDLAISGFTYSSDRAKNYEMSQSYYDDGDGDQVVIVLKENQDKYSTFEALNKKEVRIGVQDGSVQADYANEQLPDATKEKIATINDGILWLKEKKIDAMAIASNAAEVVMTTNPEIVICDEKFDVTGKTGLFALAKKGDKELIAEVNAIIDEVKEQGLYETWLTQAQELYVQLGEAAVEGIVDDAPFIVRIWKMFVNHFGDFMKGLGITLALSLLGVLFAAVFGTLLCLMNISKVRLLRWISTAYIEIIRGIPLLLQLTVIFLLMPKGMSKFITCVIALVINSSAYQAEIFRSGIQSVDQGQMEAARSLGLSYPKAMFKVILPQAIKNTLPSLANEFVSLIKETSLSSTFYVGDLMTVKSIITSTTYDSLTPYVIIAIIYFIITFSLSKLIRWWEKKGATA</sequence>
<keyword evidence="3 9" id="KW-0813">Transport</keyword>
<comment type="subcellular location">
    <subcellularLocation>
        <location evidence="1 9">Cell membrane</location>
        <topology evidence="1 9">Multi-pass membrane protein</topology>
    </subcellularLocation>
</comment>
<dbReference type="CDD" id="cd06261">
    <property type="entry name" value="TM_PBP2"/>
    <property type="match status" value="1"/>
</dbReference>
<dbReference type="Gene3D" id="1.10.3720.10">
    <property type="entry name" value="MetI-like"/>
    <property type="match status" value="1"/>
</dbReference>
<feature type="transmembrane region" description="Helical" evidence="9">
    <location>
        <begin position="459"/>
        <end position="476"/>
    </location>
</feature>
<gene>
    <name evidence="12" type="ORF">IAD46_05860</name>
</gene>
<dbReference type="InterPro" id="IPR035906">
    <property type="entry name" value="MetI-like_sf"/>
</dbReference>
<feature type="domain" description="ABC transmembrane type-1" evidence="11">
    <location>
        <begin position="295"/>
        <end position="480"/>
    </location>
</feature>
<dbReference type="InterPro" id="IPR001638">
    <property type="entry name" value="Solute-binding_3/MltF_N"/>
</dbReference>
<comment type="similarity">
    <text evidence="2">Belongs to the binding-protein-dependent transport system permease family. HisMQ subfamily.</text>
</comment>
<dbReference type="GO" id="GO:0006865">
    <property type="term" value="P:amino acid transport"/>
    <property type="evidence" value="ECO:0007669"/>
    <property type="project" value="UniProtKB-KW"/>
</dbReference>
<feature type="transmembrane region" description="Helical" evidence="9">
    <location>
        <begin position="295"/>
        <end position="321"/>
    </location>
</feature>
<evidence type="ECO:0000256" key="1">
    <source>
        <dbReference type="ARBA" id="ARBA00004651"/>
    </source>
</evidence>
<dbReference type="SUPFAM" id="SSF161098">
    <property type="entry name" value="MetI-like"/>
    <property type="match status" value="1"/>
</dbReference>
<keyword evidence="5 9" id="KW-0812">Transmembrane</keyword>
<dbReference type="InterPro" id="IPR043429">
    <property type="entry name" value="ArtM/GltK/GlnP/TcyL/YhdX-like"/>
</dbReference>
<name>A0A9D1KJI9_9MOLU</name>
<reference evidence="12" key="2">
    <citation type="journal article" date="2021" name="PeerJ">
        <title>Extensive microbial diversity within the chicken gut microbiome revealed by metagenomics and culture.</title>
        <authorList>
            <person name="Gilroy R."/>
            <person name="Ravi A."/>
            <person name="Getino M."/>
            <person name="Pursley I."/>
            <person name="Horton D.L."/>
            <person name="Alikhan N.F."/>
            <person name="Baker D."/>
            <person name="Gharbi K."/>
            <person name="Hall N."/>
            <person name="Watson M."/>
            <person name="Adriaenssens E.M."/>
            <person name="Foster-Nyarko E."/>
            <person name="Jarju S."/>
            <person name="Secka A."/>
            <person name="Antonio M."/>
            <person name="Oren A."/>
            <person name="Chaudhuri R.R."/>
            <person name="La Ragione R."/>
            <person name="Hildebrand F."/>
            <person name="Pallen M.J."/>
        </authorList>
    </citation>
    <scope>NUCLEOTIDE SEQUENCE</scope>
    <source>
        <strain evidence="12">ChiW17-6978</strain>
    </source>
</reference>
<dbReference type="PROSITE" id="PS51257">
    <property type="entry name" value="PROKAR_LIPOPROTEIN"/>
    <property type="match status" value="1"/>
</dbReference>
<evidence type="ECO:0000256" key="5">
    <source>
        <dbReference type="ARBA" id="ARBA00022692"/>
    </source>
</evidence>
<evidence type="ECO:0000256" key="8">
    <source>
        <dbReference type="ARBA" id="ARBA00023136"/>
    </source>
</evidence>
<dbReference type="Pfam" id="PF00528">
    <property type="entry name" value="BPD_transp_1"/>
    <property type="match status" value="1"/>
</dbReference>
<dbReference type="Pfam" id="PF00497">
    <property type="entry name" value="SBP_bac_3"/>
    <property type="match status" value="1"/>
</dbReference>
<dbReference type="Proteomes" id="UP000886758">
    <property type="component" value="Unassembled WGS sequence"/>
</dbReference>
<dbReference type="SMART" id="SM00062">
    <property type="entry name" value="PBPb"/>
    <property type="match status" value="1"/>
</dbReference>
<dbReference type="InterPro" id="IPR010065">
    <property type="entry name" value="AA_ABC_transptr_permease_3TM"/>
</dbReference>
<accession>A0A9D1KJI9</accession>
<dbReference type="PANTHER" id="PTHR30614">
    <property type="entry name" value="MEMBRANE COMPONENT OF AMINO ACID ABC TRANSPORTER"/>
    <property type="match status" value="1"/>
</dbReference>
<evidence type="ECO:0000256" key="6">
    <source>
        <dbReference type="ARBA" id="ARBA00022970"/>
    </source>
</evidence>
<evidence type="ECO:0000313" key="13">
    <source>
        <dbReference type="Proteomes" id="UP000886758"/>
    </source>
</evidence>
<dbReference type="EMBL" id="DVLF01000182">
    <property type="protein sequence ID" value="HIT50537.1"/>
    <property type="molecule type" value="Genomic_DNA"/>
</dbReference>
<protein>
    <submittedName>
        <fullName evidence="12">ABC transporter substrate-binding protein/permease</fullName>
    </submittedName>
</protein>
<keyword evidence="6" id="KW-0029">Amino-acid transport</keyword>
<dbReference type="PROSITE" id="PS50928">
    <property type="entry name" value="ABC_TM1"/>
    <property type="match status" value="1"/>
</dbReference>
<dbReference type="GO" id="GO:0043190">
    <property type="term" value="C:ATP-binding cassette (ABC) transporter complex"/>
    <property type="evidence" value="ECO:0007669"/>
    <property type="project" value="InterPro"/>
</dbReference>
<keyword evidence="4" id="KW-1003">Cell membrane</keyword>
<comment type="caution">
    <text evidence="12">The sequence shown here is derived from an EMBL/GenBank/DDBJ whole genome shotgun (WGS) entry which is preliminary data.</text>
</comment>
<evidence type="ECO:0000256" key="10">
    <source>
        <dbReference type="SAM" id="SignalP"/>
    </source>
</evidence>
<dbReference type="FunFam" id="1.10.3720.10:FF:000033">
    <property type="entry name" value="Polar amino acid ABC transporter permease"/>
    <property type="match status" value="1"/>
</dbReference>
<dbReference type="GO" id="GO:0022857">
    <property type="term" value="F:transmembrane transporter activity"/>
    <property type="evidence" value="ECO:0007669"/>
    <property type="project" value="InterPro"/>
</dbReference>
<evidence type="ECO:0000256" key="9">
    <source>
        <dbReference type="RuleBase" id="RU363032"/>
    </source>
</evidence>
<evidence type="ECO:0000256" key="2">
    <source>
        <dbReference type="ARBA" id="ARBA00010072"/>
    </source>
</evidence>
<evidence type="ECO:0000259" key="11">
    <source>
        <dbReference type="PROSITE" id="PS50928"/>
    </source>
</evidence>
<feature type="transmembrane region" description="Helical" evidence="9">
    <location>
        <begin position="333"/>
        <end position="353"/>
    </location>
</feature>
<keyword evidence="7 9" id="KW-1133">Transmembrane helix</keyword>
<dbReference type="SUPFAM" id="SSF53850">
    <property type="entry name" value="Periplasmic binding protein-like II"/>
    <property type="match status" value="1"/>
</dbReference>